<name>A0A7C3SN58_THEPE</name>
<evidence type="ECO:0000313" key="1">
    <source>
        <dbReference type="EMBL" id="HGB25969.1"/>
    </source>
</evidence>
<reference evidence="1" key="1">
    <citation type="journal article" date="2020" name="mSystems">
        <title>Genome- and Community-Level Interaction Insights into Carbon Utilization and Element Cycling Functions of Hydrothermarchaeota in Hydrothermal Sediment.</title>
        <authorList>
            <person name="Zhou Z."/>
            <person name="Liu Y."/>
            <person name="Xu W."/>
            <person name="Pan J."/>
            <person name="Luo Z.H."/>
            <person name="Li M."/>
        </authorList>
    </citation>
    <scope>NUCLEOTIDE SEQUENCE [LARGE SCALE GENOMIC DNA]</scope>
    <source>
        <strain evidence="1">SpSt-8</strain>
    </source>
</reference>
<proteinExistence type="predicted"/>
<dbReference type="Gene3D" id="1.10.3210.30">
    <property type="match status" value="1"/>
</dbReference>
<sequence length="275" mass="30288">MSRWGAVYAYYEPPRKQTMEEHVRLALEAFSERGALVRYGQSLSPAFYTLLKLGLLLHDFGKVVFSPLARPGEKLWFTGHEVVSGWMAHRLLEGFRGGRILERLGVRGDLVQNGALVLAVLLHHHPMGFPSRLRRLGERARKGSWCRLGRDHVKAFAASVSAPAAQHLSLGGAELEELLLEALGSSEVGCLDICGEAELIYGDLWDKIWLRGTPLSRKLFLLLLQGIVAADYRASQPRGGGAPQSRFAQAVGIFLEHYSGVSSVSEGNSGHIRHT</sequence>
<dbReference type="AlphaFoldDB" id="A0A7C3SN58"/>
<protein>
    <recommendedName>
        <fullName evidence="2">CRISPR-associated endonuclease Cas3</fullName>
    </recommendedName>
</protein>
<gene>
    <name evidence="1" type="ORF">ENV88_08170</name>
</gene>
<accession>A0A7C3SN58</accession>
<dbReference type="InterPro" id="IPR038257">
    <property type="entry name" value="CRISPR-assoc_Cas3_HD_sf"/>
</dbReference>
<evidence type="ECO:0008006" key="2">
    <source>
        <dbReference type="Google" id="ProtNLM"/>
    </source>
</evidence>
<dbReference type="EMBL" id="DTIB01000142">
    <property type="protein sequence ID" value="HGB25969.1"/>
    <property type="molecule type" value="Genomic_DNA"/>
</dbReference>
<organism evidence="1">
    <name type="scientific">Thermofilum pendens</name>
    <dbReference type="NCBI Taxonomy" id="2269"/>
    <lineage>
        <taxon>Archaea</taxon>
        <taxon>Thermoproteota</taxon>
        <taxon>Thermoprotei</taxon>
        <taxon>Thermofilales</taxon>
        <taxon>Thermofilaceae</taxon>
        <taxon>Thermofilum</taxon>
    </lineage>
</organism>
<comment type="caution">
    <text evidence="1">The sequence shown here is derived from an EMBL/GenBank/DDBJ whole genome shotgun (WGS) entry which is preliminary data.</text>
</comment>